<proteinExistence type="predicted"/>
<comment type="caution">
    <text evidence="1">The sequence shown here is derived from an EMBL/GenBank/DDBJ whole genome shotgun (WGS) entry which is preliminary data.</text>
</comment>
<dbReference type="Proteomes" id="UP000294575">
    <property type="component" value="Unassembled WGS sequence"/>
</dbReference>
<keyword evidence="2" id="KW-1185">Reference proteome</keyword>
<dbReference type="OrthoDB" id="6196114at2"/>
<protein>
    <submittedName>
        <fullName evidence="1">Uncharacterized protein</fullName>
    </submittedName>
</protein>
<reference evidence="1 2" key="1">
    <citation type="submission" date="2019-03" db="EMBL/GenBank/DDBJ databases">
        <title>Genomic Encyclopedia of Type Strains, Phase IV (KMG-IV): sequencing the most valuable type-strain genomes for metagenomic binning, comparative biology and taxonomic classification.</title>
        <authorList>
            <person name="Goeker M."/>
        </authorList>
    </citation>
    <scope>NUCLEOTIDE SEQUENCE [LARGE SCALE GENOMIC DNA]</scope>
    <source>
        <strain evidence="1 2">DSM 28679</strain>
    </source>
</reference>
<accession>A0A4R6TVY3</accession>
<name>A0A4R6TVY3_9GAMM</name>
<sequence>MEPDDNSRPADLLAELTGLHDMLADPACDLGAIPLLQDVVAPATPADPLHSLRPLLMQQAESLLQEIIRDFTPQITAELEKRLHQHLQQLIREQEQLHLSQSQDNPFPP</sequence>
<dbReference type="EMBL" id="SNYK01000014">
    <property type="protein sequence ID" value="TDQ36159.1"/>
    <property type="molecule type" value="Genomic_DNA"/>
</dbReference>
<evidence type="ECO:0000313" key="1">
    <source>
        <dbReference type="EMBL" id="TDQ36159.1"/>
    </source>
</evidence>
<gene>
    <name evidence="1" type="ORF">DFQ45_11426</name>
</gene>
<evidence type="ECO:0000313" key="2">
    <source>
        <dbReference type="Proteomes" id="UP000294575"/>
    </source>
</evidence>
<dbReference type="RefSeq" id="WP_101496361.1">
    <property type="nucleotide sequence ID" value="NZ_LNJZ01000005.1"/>
</dbReference>
<organism evidence="1 2">
    <name type="scientific">Thiopseudomonas denitrificans</name>
    <dbReference type="NCBI Taxonomy" id="1501432"/>
    <lineage>
        <taxon>Bacteria</taxon>
        <taxon>Pseudomonadati</taxon>
        <taxon>Pseudomonadota</taxon>
        <taxon>Gammaproteobacteria</taxon>
        <taxon>Pseudomonadales</taxon>
        <taxon>Pseudomonadaceae</taxon>
        <taxon>Thiopseudomonas</taxon>
    </lineage>
</organism>
<dbReference type="AlphaFoldDB" id="A0A4R6TVY3"/>